<evidence type="ECO:0000259" key="2">
    <source>
        <dbReference type="Pfam" id="PF00582"/>
    </source>
</evidence>
<dbReference type="PANTHER" id="PTHR46268">
    <property type="entry name" value="STRESS RESPONSE PROTEIN NHAX"/>
    <property type="match status" value="1"/>
</dbReference>
<dbReference type="AlphaFoldDB" id="A0A1H9YL58"/>
<dbReference type="InterPro" id="IPR014729">
    <property type="entry name" value="Rossmann-like_a/b/a_fold"/>
</dbReference>
<reference evidence="4" key="1">
    <citation type="submission" date="2016-10" db="EMBL/GenBank/DDBJ databases">
        <authorList>
            <person name="Varghese N."/>
            <person name="Submissions S."/>
        </authorList>
    </citation>
    <scope>NUCLEOTIDE SEQUENCE [LARGE SCALE GENOMIC DNA]</scope>
    <source>
        <strain evidence="4">CGMCC 1.6489</strain>
    </source>
</reference>
<feature type="domain" description="UspA" evidence="2">
    <location>
        <begin position="4"/>
        <end position="133"/>
    </location>
</feature>
<feature type="domain" description="UspA" evidence="2">
    <location>
        <begin position="192"/>
        <end position="262"/>
    </location>
</feature>
<dbReference type="Gene3D" id="3.40.50.620">
    <property type="entry name" value="HUPs"/>
    <property type="match status" value="2"/>
</dbReference>
<organism evidence="3 4">
    <name type="scientific">Marinobacter segnicrescens</name>
    <dbReference type="NCBI Taxonomy" id="430453"/>
    <lineage>
        <taxon>Bacteria</taxon>
        <taxon>Pseudomonadati</taxon>
        <taxon>Pseudomonadota</taxon>
        <taxon>Gammaproteobacteria</taxon>
        <taxon>Pseudomonadales</taxon>
        <taxon>Marinobacteraceae</taxon>
        <taxon>Marinobacter</taxon>
    </lineage>
</organism>
<dbReference type="EMBL" id="FOHZ01000001">
    <property type="protein sequence ID" value="SES69705.1"/>
    <property type="molecule type" value="Genomic_DNA"/>
</dbReference>
<protein>
    <submittedName>
        <fullName evidence="3">Nucleotide-binding universal stress protein, UspA family</fullName>
    </submittedName>
</protein>
<dbReference type="RefSeq" id="WP_091848382.1">
    <property type="nucleotide sequence ID" value="NZ_FOHZ01000001.1"/>
</dbReference>
<keyword evidence="4" id="KW-1185">Reference proteome</keyword>
<dbReference type="CDD" id="cd00293">
    <property type="entry name" value="USP-like"/>
    <property type="match status" value="2"/>
</dbReference>
<evidence type="ECO:0000313" key="4">
    <source>
        <dbReference type="Proteomes" id="UP000198762"/>
    </source>
</evidence>
<proteinExistence type="inferred from homology"/>
<gene>
    <name evidence="3" type="ORF">SAMN04487962_101223</name>
</gene>
<evidence type="ECO:0000256" key="1">
    <source>
        <dbReference type="ARBA" id="ARBA00008791"/>
    </source>
</evidence>
<dbReference type="OrthoDB" id="6872702at2"/>
<dbReference type="Pfam" id="PF00582">
    <property type="entry name" value="Usp"/>
    <property type="match status" value="2"/>
</dbReference>
<sequence length="262" mass="28926">MLSHMILSVDYSDGWELAIRQLPPLLRRLGVSRLTLTYVIEPHTRKHIEDSEGAVESKLRDLAGKYADDWGVETDIAVRHGFVASCMVELARHLKADGIICCSTHHSAGRELFMGNITMNLARMARRPLLILPTEGQPSSSQSPVFLATDGSENADRALDLFRQLVNDGQEGRVVWVRPDDAPEEADRVDQLVHDIANSKSSVHARILNGQPARELLELISESRPALTLIGKRGTTPVEQLPLGHTSETVVRESLSPVLLVP</sequence>
<dbReference type="STRING" id="430453.SAMN04487962_101223"/>
<dbReference type="InterPro" id="IPR006016">
    <property type="entry name" value="UspA"/>
</dbReference>
<comment type="similarity">
    <text evidence="1">Belongs to the universal stress protein A family.</text>
</comment>
<dbReference type="Proteomes" id="UP000198762">
    <property type="component" value="Unassembled WGS sequence"/>
</dbReference>
<dbReference type="PANTHER" id="PTHR46268:SF6">
    <property type="entry name" value="UNIVERSAL STRESS PROTEIN UP12"/>
    <property type="match status" value="1"/>
</dbReference>
<evidence type="ECO:0000313" key="3">
    <source>
        <dbReference type="EMBL" id="SES69705.1"/>
    </source>
</evidence>
<name>A0A1H9YL58_9GAMM</name>
<dbReference type="InterPro" id="IPR006015">
    <property type="entry name" value="Universal_stress_UspA"/>
</dbReference>
<dbReference type="PRINTS" id="PR01438">
    <property type="entry name" value="UNVRSLSTRESS"/>
</dbReference>
<dbReference type="SUPFAM" id="SSF52402">
    <property type="entry name" value="Adenine nucleotide alpha hydrolases-like"/>
    <property type="match status" value="2"/>
</dbReference>
<accession>A0A1H9YL58</accession>